<dbReference type="PROSITE" id="PS50294">
    <property type="entry name" value="WD_REPEATS_REGION"/>
    <property type="match status" value="1"/>
</dbReference>
<organism evidence="3 4">
    <name type="scientific">Paramecium pentaurelia</name>
    <dbReference type="NCBI Taxonomy" id="43138"/>
    <lineage>
        <taxon>Eukaryota</taxon>
        <taxon>Sar</taxon>
        <taxon>Alveolata</taxon>
        <taxon>Ciliophora</taxon>
        <taxon>Intramacronucleata</taxon>
        <taxon>Oligohymenophorea</taxon>
        <taxon>Peniculida</taxon>
        <taxon>Parameciidae</taxon>
        <taxon>Paramecium</taxon>
    </lineage>
</organism>
<name>A0A8S1Y7Y9_9CILI</name>
<dbReference type="PROSITE" id="PS50082">
    <property type="entry name" value="WD_REPEATS_2"/>
    <property type="match status" value="2"/>
</dbReference>
<proteinExistence type="predicted"/>
<feature type="coiled-coil region" evidence="2">
    <location>
        <begin position="21"/>
        <end position="48"/>
    </location>
</feature>
<comment type="caution">
    <text evidence="3">The sequence shown here is derived from an EMBL/GenBank/DDBJ whole genome shotgun (WGS) entry which is preliminary data.</text>
</comment>
<accession>A0A8S1Y7Y9</accession>
<feature type="repeat" description="WD" evidence="1">
    <location>
        <begin position="167"/>
        <end position="198"/>
    </location>
</feature>
<protein>
    <submittedName>
        <fullName evidence="3">Uncharacterized protein</fullName>
    </submittedName>
</protein>
<evidence type="ECO:0000313" key="3">
    <source>
        <dbReference type="EMBL" id="CAD8209463.1"/>
    </source>
</evidence>
<evidence type="ECO:0000256" key="2">
    <source>
        <dbReference type="SAM" id="Coils"/>
    </source>
</evidence>
<feature type="repeat" description="WD" evidence="1">
    <location>
        <begin position="122"/>
        <end position="153"/>
    </location>
</feature>
<gene>
    <name evidence="3" type="ORF">PPENT_87.1.T1540137</name>
</gene>
<dbReference type="SMART" id="SM00320">
    <property type="entry name" value="WD40"/>
    <property type="match status" value="4"/>
</dbReference>
<dbReference type="Proteomes" id="UP000689195">
    <property type="component" value="Unassembled WGS sequence"/>
</dbReference>
<dbReference type="PANTHER" id="PTHR19920">
    <property type="entry name" value="WD40 PROTEIN CIAO1"/>
    <property type="match status" value="1"/>
</dbReference>
<reference evidence="3" key="1">
    <citation type="submission" date="2021-01" db="EMBL/GenBank/DDBJ databases">
        <authorList>
            <consortium name="Genoscope - CEA"/>
            <person name="William W."/>
        </authorList>
    </citation>
    <scope>NUCLEOTIDE SEQUENCE</scope>
</reference>
<keyword evidence="4" id="KW-1185">Reference proteome</keyword>
<sequence>MTISQNKSVKKWLLQSKLIFKINFKRKNNNIKNQLNKIKQNRKIKLNKRILHKLFNNHQNLYLLNQISNHLLINQLRKFNLIRSVCNAIAVNKDCSILVAGCDKQIKVFEFTQEILKQVQILNELGNYVCTLNFMKRSDHFISGSQDNSIIIWAKNQNNSWICQQKLNGHTSYIYCLLLNNNEDIIVSGSYDNKIKFWYNQNGWLCSQTITDHTNPVWGLSFNEQQNKLISCGHDKSILVIEQPELNKQWIVIQKIIVEQFGHNYALLIIIHSHSIFTVVTTQMFLR</sequence>
<dbReference type="InterPro" id="IPR001680">
    <property type="entry name" value="WD40_rpt"/>
</dbReference>
<evidence type="ECO:0000313" key="4">
    <source>
        <dbReference type="Proteomes" id="UP000689195"/>
    </source>
</evidence>
<dbReference type="Pfam" id="PF00400">
    <property type="entry name" value="WD40"/>
    <property type="match status" value="4"/>
</dbReference>
<keyword evidence="2" id="KW-0175">Coiled coil</keyword>
<dbReference type="EMBL" id="CAJJDO010000154">
    <property type="protein sequence ID" value="CAD8209463.1"/>
    <property type="molecule type" value="Genomic_DNA"/>
</dbReference>
<dbReference type="OrthoDB" id="308394at2759"/>
<keyword evidence="1" id="KW-0853">WD repeat</keyword>
<dbReference type="GO" id="GO:0016226">
    <property type="term" value="P:iron-sulfur cluster assembly"/>
    <property type="evidence" value="ECO:0007669"/>
    <property type="project" value="TreeGrafter"/>
</dbReference>
<dbReference type="AlphaFoldDB" id="A0A8S1Y7Y9"/>
<dbReference type="GO" id="GO:0097361">
    <property type="term" value="C:cytosolic [4Fe-4S] assembly targeting complex"/>
    <property type="evidence" value="ECO:0007669"/>
    <property type="project" value="TreeGrafter"/>
</dbReference>
<evidence type="ECO:0000256" key="1">
    <source>
        <dbReference type="PROSITE-ProRule" id="PRU00221"/>
    </source>
</evidence>
<dbReference type="PANTHER" id="PTHR19920:SF0">
    <property type="entry name" value="CYTOSOLIC IRON-SULFUR PROTEIN ASSEMBLY PROTEIN CIAO1-RELATED"/>
    <property type="match status" value="1"/>
</dbReference>